<feature type="domain" description="RRM" evidence="6">
    <location>
        <begin position="286"/>
        <end position="364"/>
    </location>
</feature>
<evidence type="ECO:0000256" key="2">
    <source>
        <dbReference type="ARBA" id="ARBA00022884"/>
    </source>
</evidence>
<feature type="compositionally biased region" description="Basic and acidic residues" evidence="5">
    <location>
        <begin position="45"/>
        <end position="55"/>
    </location>
</feature>
<dbReference type="SUPFAM" id="SSF54928">
    <property type="entry name" value="RNA-binding domain, RBD"/>
    <property type="match status" value="2"/>
</dbReference>
<dbReference type="PANTHER" id="PTHR23139">
    <property type="entry name" value="RNA-BINDING PROTEIN"/>
    <property type="match status" value="1"/>
</dbReference>
<organism evidence="7 8">
    <name type="scientific">Babesia caballi</name>
    <dbReference type="NCBI Taxonomy" id="5871"/>
    <lineage>
        <taxon>Eukaryota</taxon>
        <taxon>Sar</taxon>
        <taxon>Alveolata</taxon>
        <taxon>Apicomplexa</taxon>
        <taxon>Aconoidasida</taxon>
        <taxon>Piroplasmida</taxon>
        <taxon>Babesiidae</taxon>
        <taxon>Babesia</taxon>
    </lineage>
</organism>
<dbReference type="FunFam" id="3.30.70.330:FF:000097">
    <property type="entry name" value="U2 snRNP auxiliary factor large subunit"/>
    <property type="match status" value="1"/>
</dbReference>
<comment type="caution">
    <text evidence="7">The sequence shown here is derived from an EMBL/GenBank/DDBJ whole genome shotgun (WGS) entry which is preliminary data.</text>
</comment>
<dbReference type="SMART" id="SM00360">
    <property type="entry name" value="RRM"/>
    <property type="match status" value="3"/>
</dbReference>
<dbReference type="EMBL" id="BPLF01000002">
    <property type="protein sequence ID" value="GIX63221.1"/>
    <property type="molecule type" value="Genomic_DNA"/>
</dbReference>
<dbReference type="GO" id="GO:0008380">
    <property type="term" value="P:RNA splicing"/>
    <property type="evidence" value="ECO:0007669"/>
    <property type="project" value="UniProtKB-KW"/>
</dbReference>
<evidence type="ECO:0000313" key="8">
    <source>
        <dbReference type="Proteomes" id="UP001497744"/>
    </source>
</evidence>
<keyword evidence="3" id="KW-0508">mRNA splicing</keyword>
<dbReference type="AlphaFoldDB" id="A0AAV4LVT7"/>
<name>A0AAV4LVT7_BABCB</name>
<dbReference type="GO" id="GO:0003723">
    <property type="term" value="F:RNA binding"/>
    <property type="evidence" value="ECO:0007669"/>
    <property type="project" value="UniProtKB-UniRule"/>
</dbReference>
<dbReference type="GO" id="GO:0006397">
    <property type="term" value="P:mRNA processing"/>
    <property type="evidence" value="ECO:0007669"/>
    <property type="project" value="UniProtKB-KW"/>
</dbReference>
<evidence type="ECO:0000256" key="1">
    <source>
        <dbReference type="ARBA" id="ARBA00022664"/>
    </source>
</evidence>
<dbReference type="InterPro" id="IPR012677">
    <property type="entry name" value="Nucleotide-bd_a/b_plait_sf"/>
</dbReference>
<dbReference type="Proteomes" id="UP001497744">
    <property type="component" value="Unassembled WGS sequence"/>
</dbReference>
<protein>
    <submittedName>
        <fullName evidence="7">U2 snRNP auxilliary factor, large subunit, splicing factor subfamily protein</fullName>
    </submittedName>
</protein>
<feature type="region of interest" description="Disordered" evidence="5">
    <location>
        <begin position="1"/>
        <end position="57"/>
    </location>
</feature>
<dbReference type="CDD" id="cd12232">
    <property type="entry name" value="RRM3_U2AF65"/>
    <property type="match status" value="1"/>
</dbReference>
<feature type="domain" description="RRM" evidence="6">
    <location>
        <begin position="59"/>
        <end position="145"/>
    </location>
</feature>
<sequence>MESTNTIEQSTTDNPNPTNPPKRRRRIRESKWDLPDENTTSTTDFNDKPGNEGQRKRQRRLYVGNLPSGTTYEDLVSFLTTALRLPTNSSDAYTGTPSISKTEIFNEEQGYCFLEFSTPELADKCFKLDGINYKGRTIKIRRPIDYGTTSSTDDTKVFVQNIPPTMSEADIKLLLEKHGKLRSSNLVKDLMTGQNKGYGFFEFDDSRAAKMAVCHLNGYVVDKNVLSVKHAAFSYFASGGKLTDCKATNLPNSVTQTLLSNPLLGLQMQSGRRIGAQPSRIVQLLNIVFHEDLIHDKKYHEIKDAIMEEAKRYGHLEDIVIPRPKEDLSYREGVGKVFLKFADETSSRRAQYMLNGRLFDGKRVVCAAFFPFERFMRGKYTLV</sequence>
<dbReference type="Pfam" id="PF00076">
    <property type="entry name" value="RRM_1"/>
    <property type="match status" value="2"/>
</dbReference>
<evidence type="ECO:0000259" key="6">
    <source>
        <dbReference type="PROSITE" id="PS50102"/>
    </source>
</evidence>
<evidence type="ECO:0000256" key="3">
    <source>
        <dbReference type="ARBA" id="ARBA00023187"/>
    </source>
</evidence>
<gene>
    <name evidence="7" type="ORF">BcabD6B2_26560</name>
</gene>
<evidence type="ECO:0000256" key="5">
    <source>
        <dbReference type="SAM" id="MobiDB-lite"/>
    </source>
</evidence>
<dbReference type="GeneID" id="94194702"/>
<dbReference type="InterPro" id="IPR000504">
    <property type="entry name" value="RRM_dom"/>
</dbReference>
<feature type="compositionally biased region" description="Polar residues" evidence="5">
    <location>
        <begin position="1"/>
        <end position="10"/>
    </location>
</feature>
<dbReference type="RefSeq" id="XP_067715290.1">
    <property type="nucleotide sequence ID" value="XM_067859189.1"/>
</dbReference>
<keyword evidence="1" id="KW-0507">mRNA processing</keyword>
<dbReference type="PROSITE" id="PS50102">
    <property type="entry name" value="RRM"/>
    <property type="match status" value="3"/>
</dbReference>
<accession>A0AAV4LVT7</accession>
<evidence type="ECO:0000256" key="4">
    <source>
        <dbReference type="PROSITE-ProRule" id="PRU00176"/>
    </source>
</evidence>
<reference evidence="7 8" key="1">
    <citation type="submission" date="2021-06" db="EMBL/GenBank/DDBJ databases">
        <title>Genome sequence of Babesia caballi.</title>
        <authorList>
            <person name="Yamagishi J."/>
            <person name="Kidaka T."/>
            <person name="Ochi A."/>
        </authorList>
    </citation>
    <scope>NUCLEOTIDE SEQUENCE [LARGE SCALE GENOMIC DNA]</scope>
    <source>
        <strain evidence="7">USDA-D6B2</strain>
    </source>
</reference>
<feature type="domain" description="RRM" evidence="6">
    <location>
        <begin position="155"/>
        <end position="233"/>
    </location>
</feature>
<keyword evidence="2 4" id="KW-0694">RNA-binding</keyword>
<dbReference type="Gene3D" id="3.30.70.330">
    <property type="match status" value="3"/>
</dbReference>
<evidence type="ECO:0000313" key="7">
    <source>
        <dbReference type="EMBL" id="GIX63221.1"/>
    </source>
</evidence>
<proteinExistence type="predicted"/>
<dbReference type="InterPro" id="IPR035979">
    <property type="entry name" value="RBD_domain_sf"/>
</dbReference>
<keyword evidence="8" id="KW-1185">Reference proteome</keyword>